<gene>
    <name evidence="5" type="ORF">SAMN05421848_2676</name>
</gene>
<dbReference type="InterPro" id="IPR037171">
    <property type="entry name" value="NagB/RpiA_transferase-like"/>
</dbReference>
<dbReference type="SUPFAM" id="SSF100950">
    <property type="entry name" value="NagB/RpiA/CoA transferase-like"/>
    <property type="match status" value="1"/>
</dbReference>
<keyword evidence="1" id="KW-0805">Transcription regulation</keyword>
<keyword evidence="6" id="KW-1185">Reference proteome</keyword>
<dbReference type="SUPFAM" id="SSF46785">
    <property type="entry name" value="Winged helix' DNA-binding domain"/>
    <property type="match status" value="1"/>
</dbReference>
<dbReference type="GO" id="GO:0003700">
    <property type="term" value="F:DNA-binding transcription factor activity"/>
    <property type="evidence" value="ECO:0007669"/>
    <property type="project" value="InterPro"/>
</dbReference>
<evidence type="ECO:0000256" key="1">
    <source>
        <dbReference type="ARBA" id="ARBA00023015"/>
    </source>
</evidence>
<dbReference type="AlphaFoldDB" id="A0A1I1LSK7"/>
<name>A0A1I1LSK7_9GAMM</name>
<accession>A0A1I1LSK7</accession>
<dbReference type="SMART" id="SM01134">
    <property type="entry name" value="DeoRC"/>
    <property type="match status" value="1"/>
</dbReference>
<dbReference type="InterPro" id="IPR001034">
    <property type="entry name" value="DeoR_HTH"/>
</dbReference>
<dbReference type="RefSeq" id="WP_090134866.1">
    <property type="nucleotide sequence ID" value="NZ_FOLY01000005.1"/>
</dbReference>
<sequence>MKVARRRQAMLDAVLSGLTDVETLCAHFAVSEATVRRDLGALAEQGLIVRTYGGAAHIGIREPELTLAQRQSCHEGIKAQLAAMALEQIRDHDTLLLDGGTTTAALAEVLHRRQGLHVITNNLAALSALERLPEGRVTLLGGEMRMSSMTTMGPAAQAMLTRLSVDRVFMSADGVTADLGLCEASPEQAWLKELMISRSARCYVMADHTKLGRTSQQHWTPLPAEWTLITDARDERMLAAFRQHNVHVLSPHSLPSEQA</sequence>
<dbReference type="InterPro" id="IPR018356">
    <property type="entry name" value="Tscrpt_reg_HTH_DeoR_CS"/>
</dbReference>
<dbReference type="Pfam" id="PF00455">
    <property type="entry name" value="DeoRC"/>
    <property type="match status" value="1"/>
</dbReference>
<dbReference type="InterPro" id="IPR014036">
    <property type="entry name" value="DeoR-like_C"/>
</dbReference>
<evidence type="ECO:0000313" key="6">
    <source>
        <dbReference type="Proteomes" id="UP000199046"/>
    </source>
</evidence>
<dbReference type="PROSITE" id="PS00894">
    <property type="entry name" value="HTH_DEOR_1"/>
    <property type="match status" value="1"/>
</dbReference>
<dbReference type="GO" id="GO:0003677">
    <property type="term" value="F:DNA binding"/>
    <property type="evidence" value="ECO:0007669"/>
    <property type="project" value="UniProtKB-KW"/>
</dbReference>
<dbReference type="Pfam" id="PF08220">
    <property type="entry name" value="HTH_DeoR"/>
    <property type="match status" value="1"/>
</dbReference>
<dbReference type="Gene3D" id="3.40.50.1360">
    <property type="match status" value="1"/>
</dbReference>
<evidence type="ECO:0000256" key="3">
    <source>
        <dbReference type="ARBA" id="ARBA00023163"/>
    </source>
</evidence>
<dbReference type="SMART" id="SM00420">
    <property type="entry name" value="HTH_DEOR"/>
    <property type="match status" value="1"/>
</dbReference>
<dbReference type="EMBL" id="FOLY01000005">
    <property type="protein sequence ID" value="SFC75985.1"/>
    <property type="molecule type" value="Genomic_DNA"/>
</dbReference>
<dbReference type="PRINTS" id="PR00037">
    <property type="entry name" value="HTHLACR"/>
</dbReference>
<dbReference type="OrthoDB" id="9814815at2"/>
<keyword evidence="3" id="KW-0804">Transcription</keyword>
<dbReference type="Proteomes" id="UP000199046">
    <property type="component" value="Unassembled WGS sequence"/>
</dbReference>
<proteinExistence type="predicted"/>
<evidence type="ECO:0000256" key="2">
    <source>
        <dbReference type="ARBA" id="ARBA00023125"/>
    </source>
</evidence>
<dbReference type="STRING" id="402385.SAMN05421848_2676"/>
<evidence type="ECO:0000313" key="5">
    <source>
        <dbReference type="EMBL" id="SFC75985.1"/>
    </source>
</evidence>
<dbReference type="InterPro" id="IPR050313">
    <property type="entry name" value="Carb_Metab_HTH_regulators"/>
</dbReference>
<reference evidence="6" key="1">
    <citation type="submission" date="2016-10" db="EMBL/GenBank/DDBJ databases">
        <authorList>
            <person name="Varghese N."/>
            <person name="Submissions S."/>
        </authorList>
    </citation>
    <scope>NUCLEOTIDE SEQUENCE [LARGE SCALE GENOMIC DNA]</scope>
    <source>
        <strain evidence="6">DSM 23439</strain>
    </source>
</reference>
<organism evidence="5 6">
    <name type="scientific">Kushneria avicenniae</name>
    <dbReference type="NCBI Taxonomy" id="402385"/>
    <lineage>
        <taxon>Bacteria</taxon>
        <taxon>Pseudomonadati</taxon>
        <taxon>Pseudomonadota</taxon>
        <taxon>Gammaproteobacteria</taxon>
        <taxon>Oceanospirillales</taxon>
        <taxon>Halomonadaceae</taxon>
        <taxon>Kushneria</taxon>
    </lineage>
</organism>
<evidence type="ECO:0000259" key="4">
    <source>
        <dbReference type="PROSITE" id="PS51000"/>
    </source>
</evidence>
<protein>
    <submittedName>
        <fullName evidence="5">Transcriptional regulator, DeoR family</fullName>
    </submittedName>
</protein>
<dbReference type="PANTHER" id="PTHR30363:SF44">
    <property type="entry name" value="AGA OPERON TRANSCRIPTIONAL REPRESSOR-RELATED"/>
    <property type="match status" value="1"/>
</dbReference>
<feature type="domain" description="HTH deoR-type" evidence="4">
    <location>
        <begin position="2"/>
        <end position="57"/>
    </location>
</feature>
<keyword evidence="2" id="KW-0238">DNA-binding</keyword>
<dbReference type="PROSITE" id="PS51000">
    <property type="entry name" value="HTH_DEOR_2"/>
    <property type="match status" value="1"/>
</dbReference>
<dbReference type="InterPro" id="IPR036390">
    <property type="entry name" value="WH_DNA-bd_sf"/>
</dbReference>
<dbReference type="PANTHER" id="PTHR30363">
    <property type="entry name" value="HTH-TYPE TRANSCRIPTIONAL REGULATOR SRLR-RELATED"/>
    <property type="match status" value="1"/>
</dbReference>